<dbReference type="PANTHER" id="PTHR30582:SF2">
    <property type="entry name" value="L,D-TRANSPEPTIDASE YCIB-RELATED"/>
    <property type="match status" value="1"/>
</dbReference>
<dbReference type="PROSITE" id="PS52029">
    <property type="entry name" value="LD_TPASE"/>
    <property type="match status" value="1"/>
</dbReference>
<evidence type="ECO:0000256" key="9">
    <source>
        <dbReference type="ARBA" id="ARBA00023288"/>
    </source>
</evidence>
<dbReference type="GO" id="GO:0008360">
    <property type="term" value="P:regulation of cell shape"/>
    <property type="evidence" value="ECO:0007669"/>
    <property type="project" value="UniProtKB-UniRule"/>
</dbReference>
<dbReference type="EMBL" id="QUBR01000002">
    <property type="protein sequence ID" value="REK71079.1"/>
    <property type="molecule type" value="Genomic_DNA"/>
</dbReference>
<dbReference type="GO" id="GO:0071972">
    <property type="term" value="F:peptidoglycan L,D-transpeptidase activity"/>
    <property type="evidence" value="ECO:0007669"/>
    <property type="project" value="TreeGrafter"/>
</dbReference>
<feature type="active site" description="Proton donor/acceptor" evidence="13">
    <location>
        <position position="305"/>
    </location>
</feature>
<dbReference type="CDD" id="cd13432">
    <property type="entry name" value="LDT_IgD_like_2"/>
    <property type="match status" value="1"/>
</dbReference>
<keyword evidence="8" id="KW-0564">Palmitate</keyword>
<dbReference type="Proteomes" id="UP000265581">
    <property type="component" value="Unassembled WGS sequence"/>
</dbReference>
<dbReference type="GO" id="GO:0018104">
    <property type="term" value="P:peptidoglycan-protein cross-linking"/>
    <property type="evidence" value="ECO:0007669"/>
    <property type="project" value="TreeGrafter"/>
</dbReference>
<dbReference type="GO" id="GO:0016746">
    <property type="term" value="F:acyltransferase activity"/>
    <property type="evidence" value="ECO:0007669"/>
    <property type="project" value="UniProtKB-KW"/>
</dbReference>
<dbReference type="CDD" id="cd16913">
    <property type="entry name" value="YkuD_like"/>
    <property type="match status" value="1"/>
</dbReference>
<dbReference type="OrthoDB" id="5242354at2"/>
<feature type="domain" description="L,D-TPase catalytic" evidence="14">
    <location>
        <begin position="221"/>
        <end position="347"/>
    </location>
</feature>
<dbReference type="Pfam" id="PF03734">
    <property type="entry name" value="YkuD"/>
    <property type="match status" value="1"/>
</dbReference>
<accession>A0A371P589</accession>
<gene>
    <name evidence="15" type="ORF">DX116_14985</name>
</gene>
<protein>
    <recommendedName>
        <fullName evidence="14">L,D-TPase catalytic domain-containing protein</fullName>
    </recommendedName>
</protein>
<dbReference type="Gene3D" id="2.60.40.3780">
    <property type="match status" value="1"/>
</dbReference>
<evidence type="ECO:0000256" key="5">
    <source>
        <dbReference type="ARBA" id="ARBA00022960"/>
    </source>
</evidence>
<evidence type="ECO:0000256" key="13">
    <source>
        <dbReference type="PROSITE-ProRule" id="PRU01373"/>
    </source>
</evidence>
<dbReference type="Gene3D" id="2.40.440.10">
    <property type="entry name" value="L,D-transpeptidase catalytic domain-like"/>
    <property type="match status" value="1"/>
</dbReference>
<reference evidence="15 16" key="1">
    <citation type="submission" date="2018-08" db="EMBL/GenBank/DDBJ databases">
        <title>Aeromicrobium sp. M2KJ-4, whole genome shotgun sequence.</title>
        <authorList>
            <person name="Tuo L."/>
        </authorList>
    </citation>
    <scope>NUCLEOTIDE SEQUENCE [LARGE SCALE GENOMIC DNA]</scope>
    <source>
        <strain evidence="15 16">M2KJ-4</strain>
    </source>
</reference>
<keyword evidence="11 13" id="KW-0961">Cell wall biogenesis/degradation</keyword>
<dbReference type="AlphaFoldDB" id="A0A371P589"/>
<evidence type="ECO:0000256" key="4">
    <source>
        <dbReference type="ARBA" id="ARBA00022729"/>
    </source>
</evidence>
<dbReference type="InterPro" id="IPR041280">
    <property type="entry name" value="Big_10"/>
</dbReference>
<name>A0A371P589_9ACTN</name>
<evidence type="ECO:0000313" key="16">
    <source>
        <dbReference type="Proteomes" id="UP000265581"/>
    </source>
</evidence>
<evidence type="ECO:0000256" key="10">
    <source>
        <dbReference type="ARBA" id="ARBA00023315"/>
    </source>
</evidence>
<dbReference type="UniPathway" id="UPA00219"/>
<keyword evidence="7" id="KW-0472">Membrane</keyword>
<evidence type="ECO:0000256" key="2">
    <source>
        <dbReference type="ARBA" id="ARBA00022475"/>
    </source>
</evidence>
<keyword evidence="6 13" id="KW-0573">Peptidoglycan synthesis</keyword>
<dbReference type="Pfam" id="PF17964">
    <property type="entry name" value="Big_10"/>
    <property type="match status" value="1"/>
</dbReference>
<evidence type="ECO:0000256" key="8">
    <source>
        <dbReference type="ARBA" id="ARBA00023139"/>
    </source>
</evidence>
<evidence type="ECO:0000259" key="14">
    <source>
        <dbReference type="PROSITE" id="PS52029"/>
    </source>
</evidence>
<dbReference type="FunFam" id="2.40.440.10:FF:000005">
    <property type="entry name" value="L,D-transpeptidase 2"/>
    <property type="match status" value="1"/>
</dbReference>
<proteinExistence type="predicted"/>
<keyword evidence="10" id="KW-0012">Acyltransferase</keyword>
<keyword evidence="3" id="KW-0808">Transferase</keyword>
<comment type="pathway">
    <text evidence="12">Glycan biosynthesis.</text>
</comment>
<dbReference type="GO" id="GO:0071555">
    <property type="term" value="P:cell wall organization"/>
    <property type="evidence" value="ECO:0007669"/>
    <property type="project" value="UniProtKB-UniRule"/>
</dbReference>
<evidence type="ECO:0000313" key="15">
    <source>
        <dbReference type="EMBL" id="REK71079.1"/>
    </source>
</evidence>
<evidence type="ECO:0000256" key="7">
    <source>
        <dbReference type="ARBA" id="ARBA00023136"/>
    </source>
</evidence>
<keyword evidence="4" id="KW-0732">Signal</keyword>
<evidence type="ECO:0000256" key="12">
    <source>
        <dbReference type="ARBA" id="ARBA00060592"/>
    </source>
</evidence>
<keyword evidence="9" id="KW-0449">Lipoprotein</keyword>
<keyword evidence="5 13" id="KW-0133">Cell shape</keyword>
<keyword evidence="16" id="KW-1185">Reference proteome</keyword>
<dbReference type="InterPro" id="IPR050979">
    <property type="entry name" value="LD-transpeptidase"/>
</dbReference>
<dbReference type="SUPFAM" id="SSF141523">
    <property type="entry name" value="L,D-transpeptidase catalytic domain-like"/>
    <property type="match status" value="1"/>
</dbReference>
<evidence type="ECO:0000256" key="3">
    <source>
        <dbReference type="ARBA" id="ARBA00022679"/>
    </source>
</evidence>
<evidence type="ECO:0000256" key="1">
    <source>
        <dbReference type="ARBA" id="ARBA00004752"/>
    </source>
</evidence>
<organism evidence="15 16">
    <name type="scientific">Aeromicrobium endophyticum</name>
    <dbReference type="NCBI Taxonomy" id="2292704"/>
    <lineage>
        <taxon>Bacteria</taxon>
        <taxon>Bacillati</taxon>
        <taxon>Actinomycetota</taxon>
        <taxon>Actinomycetes</taxon>
        <taxon>Propionibacteriales</taxon>
        <taxon>Nocardioidaceae</taxon>
        <taxon>Aeromicrobium</taxon>
    </lineage>
</organism>
<comment type="caution">
    <text evidence="15">The sequence shown here is derived from an EMBL/GenBank/DDBJ whole genome shotgun (WGS) entry which is preliminary data.</text>
</comment>
<keyword evidence="2" id="KW-1003">Cell membrane</keyword>
<dbReference type="Gene3D" id="2.60.40.3710">
    <property type="match status" value="1"/>
</dbReference>
<comment type="pathway">
    <text evidence="1 13">Cell wall biogenesis; peptidoglycan biosynthesis.</text>
</comment>
<dbReference type="InterPro" id="IPR005490">
    <property type="entry name" value="LD_TPept_cat_dom"/>
</dbReference>
<dbReference type="InterPro" id="IPR038063">
    <property type="entry name" value="Transpep_catalytic_dom"/>
</dbReference>
<evidence type="ECO:0000256" key="11">
    <source>
        <dbReference type="ARBA" id="ARBA00023316"/>
    </source>
</evidence>
<dbReference type="GO" id="GO:0005576">
    <property type="term" value="C:extracellular region"/>
    <property type="evidence" value="ECO:0007669"/>
    <property type="project" value="TreeGrafter"/>
</dbReference>
<dbReference type="PANTHER" id="PTHR30582">
    <property type="entry name" value="L,D-TRANSPEPTIDASE"/>
    <property type="match status" value="1"/>
</dbReference>
<evidence type="ECO:0000256" key="6">
    <source>
        <dbReference type="ARBA" id="ARBA00022984"/>
    </source>
</evidence>
<feature type="active site" description="Nucleophile" evidence="13">
    <location>
        <position position="323"/>
    </location>
</feature>
<sequence length="393" mass="42133">MIALSSCSIKDAKDRLSPDESSLDSLSLTPNVADGAKDVKVSTTVKVLAEDGTVSSAKLSTADGATEVPGKVTDSGWRASSRLEPGTSYRLTATGTGEDGKEATVTSAFTTQSLTLEQQTYPAVAPLQGETVGVGMPIIVTFDLPVRKRKLFEKHMTVTTDNGTTGSWTWFSDNEAHYRPETYWPANTKVNVKLSLNSLPAGDGVYGQQDQDISFQVGQKAVTTVDVGKHQLTYSLDDKKVRTIPVTTGDDGHRTRAGVKIIMEKFSSVDMDAATTGVDSEDPGYYNISDVRWAMRLTNSGEFLHAAPWSVASQGHANVSHGCTGMSTADAKWLYDRSRRGDVVEYVDSPRPLEDRNGWTDWNVPWSTWTAGSALQAAAAPAAGEPAADGVVD</sequence>